<evidence type="ECO:0008006" key="3">
    <source>
        <dbReference type="Google" id="ProtNLM"/>
    </source>
</evidence>
<dbReference type="EMBL" id="KZ805548">
    <property type="protein sequence ID" value="PVH94156.1"/>
    <property type="molecule type" value="Genomic_DNA"/>
</dbReference>
<dbReference type="OrthoDB" id="5376710at2759"/>
<sequence length="274" mass="31003">MGELEVERSIPAEVAERVLLKILQTVETLDDLFSCAVVNRGFYRVFKRNELDLIKRTLWTMSPPAWEYREICYELDLPKEEYTVASYLQNYEKDLTTICSIKGLIKENSQASIPLSIIDAAGSEDPEDCRRVEDALWRIETFCKISASRKSGIQMLSETDMTAHIDWLQGGILASLSKTDDNVSVDEPLKRVPTFFGKGNSDLTIEKLMDMLNLWTCVGKIFPTAEGNINLARDINLARSYGIFDRFGLGEHDMDGHGKILGKGLHKNDLLIVF</sequence>
<protein>
    <recommendedName>
        <fullName evidence="3">F-box domain-containing protein</fullName>
    </recommendedName>
</protein>
<keyword evidence="2" id="KW-1185">Reference proteome</keyword>
<evidence type="ECO:0000313" key="2">
    <source>
        <dbReference type="Proteomes" id="UP000244855"/>
    </source>
</evidence>
<dbReference type="STRING" id="97972.A0A2V1D7R6"/>
<dbReference type="Proteomes" id="UP000244855">
    <property type="component" value="Unassembled WGS sequence"/>
</dbReference>
<organism evidence="1 2">
    <name type="scientific">Periconia macrospinosa</name>
    <dbReference type="NCBI Taxonomy" id="97972"/>
    <lineage>
        <taxon>Eukaryota</taxon>
        <taxon>Fungi</taxon>
        <taxon>Dikarya</taxon>
        <taxon>Ascomycota</taxon>
        <taxon>Pezizomycotina</taxon>
        <taxon>Dothideomycetes</taxon>
        <taxon>Pleosporomycetidae</taxon>
        <taxon>Pleosporales</taxon>
        <taxon>Massarineae</taxon>
        <taxon>Periconiaceae</taxon>
        <taxon>Periconia</taxon>
    </lineage>
</organism>
<reference evidence="1 2" key="1">
    <citation type="journal article" date="2018" name="Sci. Rep.">
        <title>Comparative genomics provides insights into the lifestyle and reveals functional heterogeneity of dark septate endophytic fungi.</title>
        <authorList>
            <person name="Knapp D.G."/>
            <person name="Nemeth J.B."/>
            <person name="Barry K."/>
            <person name="Hainaut M."/>
            <person name="Henrissat B."/>
            <person name="Johnson J."/>
            <person name="Kuo A."/>
            <person name="Lim J.H.P."/>
            <person name="Lipzen A."/>
            <person name="Nolan M."/>
            <person name="Ohm R.A."/>
            <person name="Tamas L."/>
            <person name="Grigoriev I.V."/>
            <person name="Spatafora J.W."/>
            <person name="Nagy L.G."/>
            <person name="Kovacs G.M."/>
        </authorList>
    </citation>
    <scope>NUCLEOTIDE SEQUENCE [LARGE SCALE GENOMIC DNA]</scope>
    <source>
        <strain evidence="1 2">DSE2036</strain>
    </source>
</reference>
<gene>
    <name evidence="1" type="ORF">DM02DRAFT_540057</name>
</gene>
<evidence type="ECO:0000313" key="1">
    <source>
        <dbReference type="EMBL" id="PVH94156.1"/>
    </source>
</evidence>
<proteinExistence type="predicted"/>
<dbReference type="AlphaFoldDB" id="A0A2V1D7R6"/>
<name>A0A2V1D7R6_9PLEO</name>
<accession>A0A2V1D7R6</accession>